<evidence type="ECO:0000256" key="1">
    <source>
        <dbReference type="SAM" id="MobiDB-lite"/>
    </source>
</evidence>
<dbReference type="Proteomes" id="UP001595075">
    <property type="component" value="Unassembled WGS sequence"/>
</dbReference>
<gene>
    <name evidence="3" type="ORF">VTL71DRAFT_3185</name>
</gene>
<organism evidence="3 4">
    <name type="scientific">Oculimacula yallundae</name>
    <dbReference type="NCBI Taxonomy" id="86028"/>
    <lineage>
        <taxon>Eukaryota</taxon>
        <taxon>Fungi</taxon>
        <taxon>Dikarya</taxon>
        <taxon>Ascomycota</taxon>
        <taxon>Pezizomycotina</taxon>
        <taxon>Leotiomycetes</taxon>
        <taxon>Helotiales</taxon>
        <taxon>Ploettnerulaceae</taxon>
        <taxon>Oculimacula</taxon>
    </lineage>
</organism>
<evidence type="ECO:0000313" key="4">
    <source>
        <dbReference type="Proteomes" id="UP001595075"/>
    </source>
</evidence>
<accession>A0ABR4C740</accession>
<feature type="domain" description="2EXR" evidence="2">
    <location>
        <begin position="50"/>
        <end position="129"/>
    </location>
</feature>
<feature type="compositionally biased region" description="Low complexity" evidence="1">
    <location>
        <begin position="27"/>
        <end position="37"/>
    </location>
</feature>
<protein>
    <recommendedName>
        <fullName evidence="2">2EXR domain-containing protein</fullName>
    </recommendedName>
</protein>
<comment type="caution">
    <text evidence="3">The sequence shown here is derived from an EMBL/GenBank/DDBJ whole genome shotgun (WGS) entry which is preliminary data.</text>
</comment>
<proteinExistence type="predicted"/>
<dbReference type="Pfam" id="PF20150">
    <property type="entry name" value="2EXR"/>
    <property type="match status" value="1"/>
</dbReference>
<keyword evidence="4" id="KW-1185">Reference proteome</keyword>
<dbReference type="InterPro" id="IPR045518">
    <property type="entry name" value="2EXR"/>
</dbReference>
<dbReference type="PANTHER" id="PTHR35910:SF6">
    <property type="entry name" value="2EXR DOMAIN-CONTAINING PROTEIN"/>
    <property type="match status" value="1"/>
</dbReference>
<name>A0ABR4C740_9HELO</name>
<evidence type="ECO:0000313" key="3">
    <source>
        <dbReference type="EMBL" id="KAL2065515.1"/>
    </source>
</evidence>
<sequence>MARGGISKNELRGLENDGQPPPPPKEPTLSPSPSTPSIQVPPLVECLTSFSLFSRLPEALRKMIWTTAIPQRVVVLHYDAKNKEFFTEEPNIALLSVSKEARECALQIVLPSFSSPDSSRIMYTDVEQDKIFLDAGRDGDLRRAILQWHGNITPQHFRKIERLDIGIYENRKESTLACITILGKTFLLDQANMGVRFTQVRFLAHTPFSCDLKRHTAQMFTVDCEDQVTVCWEDDIVNKVREVNESMLEIARSCWGLDGNETYAEGVEGPIRLEFENGFCGLQGVTL</sequence>
<reference evidence="3 4" key="1">
    <citation type="journal article" date="2024" name="Commun. Biol.">
        <title>Comparative genomic analysis of thermophilic fungi reveals convergent evolutionary adaptations and gene losses.</title>
        <authorList>
            <person name="Steindorff A.S."/>
            <person name="Aguilar-Pontes M.V."/>
            <person name="Robinson A.J."/>
            <person name="Andreopoulos B."/>
            <person name="LaButti K."/>
            <person name="Kuo A."/>
            <person name="Mondo S."/>
            <person name="Riley R."/>
            <person name="Otillar R."/>
            <person name="Haridas S."/>
            <person name="Lipzen A."/>
            <person name="Grimwood J."/>
            <person name="Schmutz J."/>
            <person name="Clum A."/>
            <person name="Reid I.D."/>
            <person name="Moisan M.C."/>
            <person name="Butler G."/>
            <person name="Nguyen T.T.M."/>
            <person name="Dewar K."/>
            <person name="Conant G."/>
            <person name="Drula E."/>
            <person name="Henrissat B."/>
            <person name="Hansel C."/>
            <person name="Singer S."/>
            <person name="Hutchinson M.I."/>
            <person name="de Vries R.P."/>
            <person name="Natvig D.O."/>
            <person name="Powell A.J."/>
            <person name="Tsang A."/>
            <person name="Grigoriev I.V."/>
        </authorList>
    </citation>
    <scope>NUCLEOTIDE SEQUENCE [LARGE SCALE GENOMIC DNA]</scope>
    <source>
        <strain evidence="3 4">CBS 494.80</strain>
    </source>
</reference>
<evidence type="ECO:0000259" key="2">
    <source>
        <dbReference type="Pfam" id="PF20150"/>
    </source>
</evidence>
<feature type="region of interest" description="Disordered" evidence="1">
    <location>
        <begin position="1"/>
        <end position="37"/>
    </location>
</feature>
<dbReference type="PANTHER" id="PTHR35910">
    <property type="entry name" value="2EXR DOMAIN-CONTAINING PROTEIN"/>
    <property type="match status" value="1"/>
</dbReference>
<dbReference type="EMBL" id="JAZHXI010000012">
    <property type="protein sequence ID" value="KAL2065515.1"/>
    <property type="molecule type" value="Genomic_DNA"/>
</dbReference>